<dbReference type="OrthoDB" id="2562493at2759"/>
<feature type="transmembrane region" description="Helical" evidence="2">
    <location>
        <begin position="208"/>
        <end position="225"/>
    </location>
</feature>
<dbReference type="EMBL" id="JANKHO010000460">
    <property type="protein sequence ID" value="KAJ3509657.1"/>
    <property type="molecule type" value="Genomic_DNA"/>
</dbReference>
<dbReference type="PANTHER" id="PTHR40465:SF1">
    <property type="entry name" value="DUF6534 DOMAIN-CONTAINING PROTEIN"/>
    <property type="match status" value="1"/>
</dbReference>
<feature type="region of interest" description="Disordered" evidence="1">
    <location>
        <begin position="313"/>
        <end position="337"/>
    </location>
</feature>
<dbReference type="Proteomes" id="UP001148786">
    <property type="component" value="Unassembled WGS sequence"/>
</dbReference>
<protein>
    <recommendedName>
        <fullName evidence="3">DUF6534 domain-containing protein</fullName>
    </recommendedName>
</protein>
<sequence>MFVVDLAARGPAEFAHGWMFIGFFFNVLLLGMMTNQVYIYYSSYYRTDKPWIKIFVAGLYVAVIANTCFIFAYLYRSVITFFGDVENLGRSNWLFASEPATTGVIAMAVQSFFAWRVYALTSSIIATAILGALALATGVSAIITGWEVGRRATFVEFAAFKHTVILWLVASVVCDVGITAILVVYLHKTGFRRSDRMINQIIRVTMQTGLLTMIVATADLIVYLVDPSGTHLMINYSLAGLYSNSLMSSLNSRKGWKYDDSEHTESEAIGGNTTLTKQRNLQIASMKPNDIIDARTHPEVYVHVESHELRDVGSTNKVGFPDDKTRTLGSESDKWSN</sequence>
<accession>A0A9W8K1G5</accession>
<feature type="compositionally biased region" description="Basic and acidic residues" evidence="1">
    <location>
        <begin position="320"/>
        <end position="337"/>
    </location>
</feature>
<feature type="transmembrane region" description="Helical" evidence="2">
    <location>
        <begin position="20"/>
        <end position="42"/>
    </location>
</feature>
<feature type="transmembrane region" description="Helical" evidence="2">
    <location>
        <begin position="164"/>
        <end position="187"/>
    </location>
</feature>
<proteinExistence type="predicted"/>
<feature type="transmembrane region" description="Helical" evidence="2">
    <location>
        <begin position="54"/>
        <end position="75"/>
    </location>
</feature>
<keyword evidence="5" id="KW-1185">Reference proteome</keyword>
<keyword evidence="2" id="KW-1133">Transmembrane helix</keyword>
<feature type="transmembrane region" description="Helical" evidence="2">
    <location>
        <begin position="95"/>
        <end position="117"/>
    </location>
</feature>
<keyword evidence="2" id="KW-0472">Membrane</keyword>
<dbReference type="AlphaFoldDB" id="A0A9W8K1G5"/>
<keyword evidence="2" id="KW-0812">Transmembrane</keyword>
<comment type="caution">
    <text evidence="4">The sequence shown here is derived from an EMBL/GenBank/DDBJ whole genome shotgun (WGS) entry which is preliminary data.</text>
</comment>
<evidence type="ECO:0000313" key="5">
    <source>
        <dbReference type="Proteomes" id="UP001148786"/>
    </source>
</evidence>
<evidence type="ECO:0000259" key="3">
    <source>
        <dbReference type="Pfam" id="PF20152"/>
    </source>
</evidence>
<feature type="domain" description="DUF6534" evidence="3">
    <location>
        <begin position="171"/>
        <end position="254"/>
    </location>
</feature>
<name>A0A9W8K1G5_9AGAR</name>
<evidence type="ECO:0000256" key="1">
    <source>
        <dbReference type="SAM" id="MobiDB-lite"/>
    </source>
</evidence>
<evidence type="ECO:0000313" key="4">
    <source>
        <dbReference type="EMBL" id="KAJ3509657.1"/>
    </source>
</evidence>
<organism evidence="4 5">
    <name type="scientific">Agrocybe chaxingu</name>
    <dbReference type="NCBI Taxonomy" id="84603"/>
    <lineage>
        <taxon>Eukaryota</taxon>
        <taxon>Fungi</taxon>
        <taxon>Dikarya</taxon>
        <taxon>Basidiomycota</taxon>
        <taxon>Agaricomycotina</taxon>
        <taxon>Agaricomycetes</taxon>
        <taxon>Agaricomycetidae</taxon>
        <taxon>Agaricales</taxon>
        <taxon>Agaricineae</taxon>
        <taxon>Strophariaceae</taxon>
        <taxon>Agrocybe</taxon>
    </lineage>
</organism>
<dbReference type="InterPro" id="IPR045339">
    <property type="entry name" value="DUF6534"/>
</dbReference>
<reference evidence="4" key="1">
    <citation type="submission" date="2022-07" db="EMBL/GenBank/DDBJ databases">
        <title>Genome Sequence of Agrocybe chaxingu.</title>
        <authorList>
            <person name="Buettner E."/>
        </authorList>
    </citation>
    <scope>NUCLEOTIDE SEQUENCE</scope>
    <source>
        <strain evidence="4">MP-N11</strain>
    </source>
</reference>
<dbReference type="Pfam" id="PF20152">
    <property type="entry name" value="DUF6534"/>
    <property type="match status" value="1"/>
</dbReference>
<feature type="transmembrane region" description="Helical" evidence="2">
    <location>
        <begin position="124"/>
        <end position="144"/>
    </location>
</feature>
<gene>
    <name evidence="4" type="ORF">NLJ89_g5107</name>
</gene>
<evidence type="ECO:0000256" key="2">
    <source>
        <dbReference type="SAM" id="Phobius"/>
    </source>
</evidence>
<dbReference type="PANTHER" id="PTHR40465">
    <property type="entry name" value="CHROMOSOME 1, WHOLE GENOME SHOTGUN SEQUENCE"/>
    <property type="match status" value="1"/>
</dbReference>